<feature type="transmembrane region" description="Helical" evidence="9">
    <location>
        <begin position="187"/>
        <end position="209"/>
    </location>
</feature>
<sequence>MDMFLQQVLNGLTLGGVYGLVALGLTLVYGILHVPNFAHGAFYMVGAFVSFHAMTAWGFNYWVAMGVSALAVAALSVLAERIVFHPLRNASGLHPMVAAIGVLLFLEAAAQAIWGADFQRMQTPYPGIIDLAGVTAPIQRLMIIGAAFALMVVLHLFLTRTVMGSTIIAMAQNRDGASLVGIDANRVAMLTFAISGALAAIAATLYAPINLVFPAMGHLVITKAFVIIILGGMGSVPGAIVGGLIIGFAESFGAFYISTDYKDIIAFVLLVVILSVRPQGLFAKEHADGLA</sequence>
<dbReference type="GO" id="GO:0006865">
    <property type="term" value="P:amino acid transport"/>
    <property type="evidence" value="ECO:0007669"/>
    <property type="project" value="UniProtKB-KW"/>
</dbReference>
<dbReference type="PANTHER" id="PTHR11795:SF452">
    <property type="entry name" value="ABC TRANSPORTER PERMEASE PROTEIN"/>
    <property type="match status" value="1"/>
</dbReference>
<dbReference type="GO" id="GO:0022857">
    <property type="term" value="F:transmembrane transporter activity"/>
    <property type="evidence" value="ECO:0007669"/>
    <property type="project" value="InterPro"/>
</dbReference>
<feature type="transmembrane region" description="Helical" evidence="9">
    <location>
        <begin position="96"/>
        <end position="116"/>
    </location>
</feature>
<evidence type="ECO:0000256" key="8">
    <source>
        <dbReference type="ARBA" id="ARBA00037998"/>
    </source>
</evidence>
<reference evidence="10 11" key="1">
    <citation type="submission" date="2020-07" db="EMBL/GenBank/DDBJ databases">
        <authorList>
            <person name="Maaloum M."/>
        </authorList>
    </citation>
    <scope>NUCLEOTIDE SEQUENCE [LARGE SCALE GENOMIC DNA]</scope>
    <source>
        <strain evidence="10 11">GCS-AN-3</strain>
    </source>
</reference>
<evidence type="ECO:0000256" key="9">
    <source>
        <dbReference type="SAM" id="Phobius"/>
    </source>
</evidence>
<dbReference type="InterPro" id="IPR052157">
    <property type="entry name" value="BCAA_transport_permease"/>
</dbReference>
<feature type="transmembrane region" description="Helical" evidence="9">
    <location>
        <begin position="136"/>
        <end position="158"/>
    </location>
</feature>
<keyword evidence="5" id="KW-0029">Amino-acid transport</keyword>
<evidence type="ECO:0000256" key="4">
    <source>
        <dbReference type="ARBA" id="ARBA00022692"/>
    </source>
</evidence>
<gene>
    <name evidence="10" type="ORF">H0I39_18115</name>
</gene>
<keyword evidence="3" id="KW-1003">Cell membrane</keyword>
<keyword evidence="6 9" id="KW-1133">Transmembrane helix</keyword>
<comment type="similarity">
    <text evidence="8">Belongs to the binding-protein-dependent transport system permease family. LivHM subfamily.</text>
</comment>
<comment type="caution">
    <text evidence="10">The sequence shown here is derived from an EMBL/GenBank/DDBJ whole genome shotgun (WGS) entry which is preliminary data.</text>
</comment>
<dbReference type="RefSeq" id="WP_180551406.1">
    <property type="nucleotide sequence ID" value="NZ_JACCKX010000001.1"/>
</dbReference>
<feature type="transmembrane region" description="Helical" evidence="9">
    <location>
        <begin position="12"/>
        <end position="32"/>
    </location>
</feature>
<evidence type="ECO:0000256" key="1">
    <source>
        <dbReference type="ARBA" id="ARBA00004651"/>
    </source>
</evidence>
<accession>A0A853IYZ5</accession>
<evidence type="ECO:0000256" key="6">
    <source>
        <dbReference type="ARBA" id="ARBA00022989"/>
    </source>
</evidence>
<comment type="subcellular location">
    <subcellularLocation>
        <location evidence="1">Cell membrane</location>
        <topology evidence="1">Multi-pass membrane protein</topology>
    </subcellularLocation>
</comment>
<evidence type="ECO:0000256" key="5">
    <source>
        <dbReference type="ARBA" id="ARBA00022970"/>
    </source>
</evidence>
<feature type="transmembrane region" description="Helical" evidence="9">
    <location>
        <begin position="264"/>
        <end position="283"/>
    </location>
</feature>
<keyword evidence="11" id="KW-1185">Reference proteome</keyword>
<feature type="transmembrane region" description="Helical" evidence="9">
    <location>
        <begin position="65"/>
        <end position="84"/>
    </location>
</feature>
<organism evidence="10 11">
    <name type="scientific">Ottowia beijingensis</name>
    <dbReference type="NCBI Taxonomy" id="1207057"/>
    <lineage>
        <taxon>Bacteria</taxon>
        <taxon>Pseudomonadati</taxon>
        <taxon>Pseudomonadota</taxon>
        <taxon>Betaproteobacteria</taxon>
        <taxon>Burkholderiales</taxon>
        <taxon>Comamonadaceae</taxon>
        <taxon>Ottowia</taxon>
    </lineage>
</organism>
<dbReference type="GO" id="GO:0005886">
    <property type="term" value="C:plasma membrane"/>
    <property type="evidence" value="ECO:0007669"/>
    <property type="project" value="UniProtKB-SubCell"/>
</dbReference>
<name>A0A853IYZ5_9BURK</name>
<dbReference type="CDD" id="cd06582">
    <property type="entry name" value="TM_PBP1_LivH_like"/>
    <property type="match status" value="1"/>
</dbReference>
<dbReference type="AlphaFoldDB" id="A0A853IYZ5"/>
<feature type="transmembrane region" description="Helical" evidence="9">
    <location>
        <begin position="239"/>
        <end position="258"/>
    </location>
</feature>
<keyword evidence="4 9" id="KW-0812">Transmembrane</keyword>
<dbReference type="Pfam" id="PF02653">
    <property type="entry name" value="BPD_transp_2"/>
    <property type="match status" value="1"/>
</dbReference>
<evidence type="ECO:0000256" key="2">
    <source>
        <dbReference type="ARBA" id="ARBA00022448"/>
    </source>
</evidence>
<keyword evidence="2" id="KW-0813">Transport</keyword>
<proteinExistence type="inferred from homology"/>
<dbReference type="Proteomes" id="UP000589716">
    <property type="component" value="Unassembled WGS sequence"/>
</dbReference>
<dbReference type="InterPro" id="IPR001851">
    <property type="entry name" value="ABC_transp_permease"/>
</dbReference>
<dbReference type="PANTHER" id="PTHR11795">
    <property type="entry name" value="BRANCHED-CHAIN AMINO ACID TRANSPORT SYSTEM PERMEASE PROTEIN LIVH"/>
    <property type="match status" value="1"/>
</dbReference>
<evidence type="ECO:0000256" key="7">
    <source>
        <dbReference type="ARBA" id="ARBA00023136"/>
    </source>
</evidence>
<keyword evidence="7 9" id="KW-0472">Membrane</keyword>
<evidence type="ECO:0000256" key="3">
    <source>
        <dbReference type="ARBA" id="ARBA00022475"/>
    </source>
</evidence>
<evidence type="ECO:0000313" key="11">
    <source>
        <dbReference type="Proteomes" id="UP000589716"/>
    </source>
</evidence>
<evidence type="ECO:0000313" key="10">
    <source>
        <dbReference type="EMBL" id="NZA03156.1"/>
    </source>
</evidence>
<protein>
    <submittedName>
        <fullName evidence="10">Branched-chain amino acid ABC transporter permease</fullName>
    </submittedName>
</protein>
<dbReference type="EMBL" id="JACCKX010000001">
    <property type="protein sequence ID" value="NZA03156.1"/>
    <property type="molecule type" value="Genomic_DNA"/>
</dbReference>